<gene>
    <name evidence="6" type="ORF">GTW51_16165</name>
</gene>
<evidence type="ECO:0000256" key="2">
    <source>
        <dbReference type="ARBA" id="ARBA00023015"/>
    </source>
</evidence>
<dbReference type="InterPro" id="IPR028082">
    <property type="entry name" value="Peripla_BP_I"/>
</dbReference>
<evidence type="ECO:0000256" key="1">
    <source>
        <dbReference type="ARBA" id="ARBA00022491"/>
    </source>
</evidence>
<dbReference type="Pfam" id="PF13377">
    <property type="entry name" value="Peripla_BP_3"/>
    <property type="match status" value="1"/>
</dbReference>
<dbReference type="PANTHER" id="PTHR30146">
    <property type="entry name" value="LACI-RELATED TRANSCRIPTIONAL REPRESSOR"/>
    <property type="match status" value="1"/>
</dbReference>
<dbReference type="SUPFAM" id="SSF47413">
    <property type="entry name" value="lambda repressor-like DNA-binding domains"/>
    <property type="match status" value="1"/>
</dbReference>
<organism evidence="6 7">
    <name type="scientific">Aurantimonas aggregata</name>
    <dbReference type="NCBI Taxonomy" id="2047720"/>
    <lineage>
        <taxon>Bacteria</taxon>
        <taxon>Pseudomonadati</taxon>
        <taxon>Pseudomonadota</taxon>
        <taxon>Alphaproteobacteria</taxon>
        <taxon>Hyphomicrobiales</taxon>
        <taxon>Aurantimonadaceae</taxon>
        <taxon>Aurantimonas</taxon>
    </lineage>
</organism>
<dbReference type="CDD" id="cd01392">
    <property type="entry name" value="HTH_LacI"/>
    <property type="match status" value="1"/>
</dbReference>
<dbReference type="EMBL" id="JAAAMJ010000014">
    <property type="protein sequence ID" value="NDV88236.1"/>
    <property type="molecule type" value="Genomic_DNA"/>
</dbReference>
<keyword evidence="3" id="KW-0238">DNA-binding</keyword>
<protein>
    <submittedName>
        <fullName evidence="6">Substrate-binding domain-containing protein</fullName>
    </submittedName>
</protein>
<dbReference type="SUPFAM" id="SSF53822">
    <property type="entry name" value="Periplasmic binding protein-like I"/>
    <property type="match status" value="1"/>
</dbReference>
<dbReference type="AlphaFoldDB" id="A0A6L9MKS9"/>
<dbReference type="GO" id="GO:0000976">
    <property type="term" value="F:transcription cis-regulatory region binding"/>
    <property type="evidence" value="ECO:0007669"/>
    <property type="project" value="TreeGrafter"/>
</dbReference>
<dbReference type="Pfam" id="PF00356">
    <property type="entry name" value="LacI"/>
    <property type="match status" value="1"/>
</dbReference>
<dbReference type="SMART" id="SM00354">
    <property type="entry name" value="HTH_LACI"/>
    <property type="match status" value="1"/>
</dbReference>
<name>A0A6L9MKS9_9HYPH</name>
<dbReference type="PROSITE" id="PS50932">
    <property type="entry name" value="HTH_LACI_2"/>
    <property type="match status" value="1"/>
</dbReference>
<dbReference type="GO" id="GO:0003700">
    <property type="term" value="F:DNA-binding transcription factor activity"/>
    <property type="evidence" value="ECO:0007669"/>
    <property type="project" value="TreeGrafter"/>
</dbReference>
<dbReference type="InterPro" id="IPR000843">
    <property type="entry name" value="HTH_LacI"/>
</dbReference>
<keyword evidence="1" id="KW-0678">Repressor</keyword>
<feature type="domain" description="HTH lacI-type" evidence="5">
    <location>
        <begin position="40"/>
        <end position="94"/>
    </location>
</feature>
<evidence type="ECO:0000313" key="7">
    <source>
        <dbReference type="Proteomes" id="UP000476332"/>
    </source>
</evidence>
<dbReference type="PANTHER" id="PTHR30146:SF95">
    <property type="entry name" value="RIBOSE OPERON REPRESSOR"/>
    <property type="match status" value="1"/>
</dbReference>
<dbReference type="CDD" id="cd06278">
    <property type="entry name" value="PBP1_LacI-like"/>
    <property type="match status" value="1"/>
</dbReference>
<dbReference type="Gene3D" id="1.10.260.40">
    <property type="entry name" value="lambda repressor-like DNA-binding domains"/>
    <property type="match status" value="1"/>
</dbReference>
<sequence>MPAALPSGRVARGECAYPSSKPFQAEPLPPSRLTPRAQFVSAHEVAERAGVSRSAVSRAFTPGASIAAETRRKIHEAAEVLGYQVNDLARGLLANRSRLVGLVVTKPEVGFRALLVASLTKALIARGSVPIMINTGQSEGELLAAQRTLFGHRAEATIILSGSPPASFVELARRNGQPVVVIGRSEPGADHVQIDNQAAACTAAALFAAAGMRRLGLAGAQSGTPSIVERETAFVAEAERLGARVIAVRGSDSDYAGGLDAAEQLLTGPERPEGVFCVNDLVAFGVIDHARSRAGLAVPQDLAVIGFDDVPEASWLCHRLTTFRQDPDIMARTAIELLDRREADPDLAPAVARIAAPLVARDSFVPAVPKASPTP</sequence>
<keyword evidence="4" id="KW-0804">Transcription</keyword>
<dbReference type="Gene3D" id="3.40.50.2300">
    <property type="match status" value="2"/>
</dbReference>
<evidence type="ECO:0000313" key="6">
    <source>
        <dbReference type="EMBL" id="NDV88236.1"/>
    </source>
</evidence>
<proteinExistence type="predicted"/>
<reference evidence="6 7" key="1">
    <citation type="submission" date="2020-01" db="EMBL/GenBank/DDBJ databases">
        <title>Genomes of bacteria type strains.</title>
        <authorList>
            <person name="Chen J."/>
            <person name="Zhu S."/>
            <person name="Chen J."/>
        </authorList>
    </citation>
    <scope>NUCLEOTIDE SEQUENCE [LARGE SCALE GENOMIC DNA]</scope>
    <source>
        <strain evidence="6 7">KCTC 52919</strain>
    </source>
</reference>
<dbReference type="Proteomes" id="UP000476332">
    <property type="component" value="Unassembled WGS sequence"/>
</dbReference>
<keyword evidence="7" id="KW-1185">Reference proteome</keyword>
<keyword evidence="2" id="KW-0805">Transcription regulation</keyword>
<evidence type="ECO:0000259" key="5">
    <source>
        <dbReference type="PROSITE" id="PS50932"/>
    </source>
</evidence>
<evidence type="ECO:0000256" key="4">
    <source>
        <dbReference type="ARBA" id="ARBA00023163"/>
    </source>
</evidence>
<dbReference type="InterPro" id="IPR010982">
    <property type="entry name" value="Lambda_DNA-bd_dom_sf"/>
</dbReference>
<evidence type="ECO:0000256" key="3">
    <source>
        <dbReference type="ARBA" id="ARBA00023125"/>
    </source>
</evidence>
<accession>A0A6L9MKS9</accession>
<comment type="caution">
    <text evidence="6">The sequence shown here is derived from an EMBL/GenBank/DDBJ whole genome shotgun (WGS) entry which is preliminary data.</text>
</comment>
<dbReference type="InterPro" id="IPR046335">
    <property type="entry name" value="LacI/GalR-like_sensor"/>
</dbReference>